<dbReference type="InterPro" id="IPR006015">
    <property type="entry name" value="Universal_stress_UspA"/>
</dbReference>
<feature type="coiled-coil region" evidence="2">
    <location>
        <begin position="58"/>
        <end position="90"/>
    </location>
</feature>
<evidence type="ECO:0000259" key="3">
    <source>
        <dbReference type="Pfam" id="PF00582"/>
    </source>
</evidence>
<dbReference type="CDD" id="cd00293">
    <property type="entry name" value="USP-like"/>
    <property type="match status" value="2"/>
</dbReference>
<accession>A0ABY9GHY5</accession>
<evidence type="ECO:0000313" key="5">
    <source>
        <dbReference type="Proteomes" id="UP001230339"/>
    </source>
</evidence>
<dbReference type="PANTHER" id="PTHR46268:SF15">
    <property type="entry name" value="UNIVERSAL STRESS PROTEIN HP_0031"/>
    <property type="match status" value="1"/>
</dbReference>
<dbReference type="SUPFAM" id="SSF52402">
    <property type="entry name" value="Adenine nucleotide alpha hydrolases-like"/>
    <property type="match status" value="2"/>
</dbReference>
<dbReference type="InterPro" id="IPR006016">
    <property type="entry name" value="UspA"/>
</dbReference>
<dbReference type="EMBL" id="CP117449">
    <property type="protein sequence ID" value="WLH15055.1"/>
    <property type="molecule type" value="Genomic_DNA"/>
</dbReference>
<sequence>MTHVMACIDNSQSSVAVCDYAAWASQRLDAPLTLLHVLDEEKYPAGADLSGSIGLGSREHLLEELATLDARRARLALEQGQDMLEKARERTVIGGAAIPELKQRHGHLVESLNDLQDEIRLLVIGKVGEDSTRNAHSLGSQIEAVVRTLHRPILITASGYKEPEKVMLAFDGSPTAYKTVQMLAASPLCEGLPLHLVMVGAESESNREALEKAHDMLLSSGFVVQAQIRQGEVETALHAYQAEHGIDLLVMGAYGHSRIRQFLVGSTTTTMLRTATVPVLLLR</sequence>
<protein>
    <submittedName>
        <fullName evidence="4">Universal stress protein</fullName>
    </submittedName>
</protein>
<dbReference type="Gene3D" id="3.40.50.12370">
    <property type="match status" value="1"/>
</dbReference>
<gene>
    <name evidence="4" type="ORF">PSH57_12520</name>
</gene>
<feature type="domain" description="UspA" evidence="3">
    <location>
        <begin position="165"/>
        <end position="283"/>
    </location>
</feature>
<dbReference type="PANTHER" id="PTHR46268">
    <property type="entry name" value="STRESS RESPONSE PROTEIN NHAX"/>
    <property type="match status" value="1"/>
</dbReference>
<keyword evidence="2" id="KW-0175">Coiled coil</keyword>
<name>A0ABY9GHY5_9PSED</name>
<keyword evidence="5" id="KW-1185">Reference proteome</keyword>
<dbReference type="Pfam" id="PF00582">
    <property type="entry name" value="Usp"/>
    <property type="match status" value="2"/>
</dbReference>
<evidence type="ECO:0000313" key="4">
    <source>
        <dbReference type="EMBL" id="WLH15055.1"/>
    </source>
</evidence>
<reference evidence="4 5" key="1">
    <citation type="submission" date="2023-02" db="EMBL/GenBank/DDBJ databases">
        <title>Evolution of Hrp T3SS in non-pathogenic Pseudomonas fluorescens.</title>
        <authorList>
            <person name="Liao K."/>
            <person name="Wei H."/>
            <person name="Gu Y."/>
        </authorList>
    </citation>
    <scope>NUCLEOTIDE SEQUENCE [LARGE SCALE GENOMIC DNA]</scope>
    <source>
        <strain evidence="4 5">FP205</strain>
    </source>
</reference>
<dbReference type="Proteomes" id="UP001230339">
    <property type="component" value="Chromosome"/>
</dbReference>
<dbReference type="RefSeq" id="WP_305389810.1">
    <property type="nucleotide sequence ID" value="NZ_CP117426.1"/>
</dbReference>
<organism evidence="4 5">
    <name type="scientific">Pseudomonas hefeiensis</name>
    <dbReference type="NCBI Taxonomy" id="2738125"/>
    <lineage>
        <taxon>Bacteria</taxon>
        <taxon>Pseudomonadati</taxon>
        <taxon>Pseudomonadota</taxon>
        <taxon>Gammaproteobacteria</taxon>
        <taxon>Pseudomonadales</taxon>
        <taxon>Pseudomonadaceae</taxon>
        <taxon>Pseudomonas</taxon>
    </lineage>
</organism>
<proteinExistence type="inferred from homology"/>
<evidence type="ECO:0000256" key="2">
    <source>
        <dbReference type="SAM" id="Coils"/>
    </source>
</evidence>
<dbReference type="PRINTS" id="PR01438">
    <property type="entry name" value="UNVRSLSTRESS"/>
</dbReference>
<evidence type="ECO:0000256" key="1">
    <source>
        <dbReference type="ARBA" id="ARBA00008791"/>
    </source>
</evidence>
<feature type="domain" description="UspA" evidence="3">
    <location>
        <begin position="2"/>
        <end position="155"/>
    </location>
</feature>
<comment type="similarity">
    <text evidence="1">Belongs to the universal stress protein A family.</text>
</comment>